<organism evidence="5 6">
    <name type="scientific">Zymoseptoria tritici (strain ST99CH_3D7)</name>
    <dbReference type="NCBI Taxonomy" id="1276538"/>
    <lineage>
        <taxon>Eukaryota</taxon>
        <taxon>Fungi</taxon>
        <taxon>Dikarya</taxon>
        <taxon>Ascomycota</taxon>
        <taxon>Pezizomycotina</taxon>
        <taxon>Dothideomycetes</taxon>
        <taxon>Dothideomycetidae</taxon>
        <taxon>Mycosphaerellales</taxon>
        <taxon>Mycosphaerellaceae</taxon>
        <taxon>Zymoseptoria</taxon>
    </lineage>
</organism>
<protein>
    <recommendedName>
        <fullName evidence="7">FAD/NAD(P)-binding domain-containing protein</fullName>
    </recommendedName>
</protein>
<dbReference type="GO" id="GO:0050661">
    <property type="term" value="F:NADP binding"/>
    <property type="evidence" value="ECO:0007669"/>
    <property type="project" value="InterPro"/>
</dbReference>
<dbReference type="AlphaFoldDB" id="A0A1X7RGP1"/>
<dbReference type="Gene3D" id="3.50.50.60">
    <property type="entry name" value="FAD/NAD(P)-binding domain"/>
    <property type="match status" value="2"/>
</dbReference>
<accession>A0A1X7RGP1</accession>
<evidence type="ECO:0008006" key="7">
    <source>
        <dbReference type="Google" id="ProtNLM"/>
    </source>
</evidence>
<dbReference type="Proteomes" id="UP000215127">
    <property type="component" value="Chromosome 1"/>
</dbReference>
<dbReference type="InterPro" id="IPR036188">
    <property type="entry name" value="FAD/NAD-bd_sf"/>
</dbReference>
<keyword evidence="3" id="KW-0521">NADP</keyword>
<dbReference type="GO" id="GO:0004499">
    <property type="term" value="F:N,N-dimethylaniline monooxygenase activity"/>
    <property type="evidence" value="ECO:0007669"/>
    <property type="project" value="InterPro"/>
</dbReference>
<evidence type="ECO:0000256" key="4">
    <source>
        <dbReference type="ARBA" id="ARBA00023002"/>
    </source>
</evidence>
<proteinExistence type="predicted"/>
<gene>
    <name evidence="5" type="ORF">ZT3D7_G1742</name>
</gene>
<dbReference type="InterPro" id="IPR050775">
    <property type="entry name" value="FAD-binding_Monooxygenases"/>
</dbReference>
<keyword evidence="2" id="KW-0274">FAD</keyword>
<evidence type="ECO:0000256" key="3">
    <source>
        <dbReference type="ARBA" id="ARBA00022857"/>
    </source>
</evidence>
<evidence type="ECO:0000313" key="6">
    <source>
        <dbReference type="Proteomes" id="UP000215127"/>
    </source>
</evidence>
<dbReference type="Pfam" id="PF00743">
    <property type="entry name" value="FMO-like"/>
    <property type="match status" value="1"/>
</dbReference>
<evidence type="ECO:0000256" key="1">
    <source>
        <dbReference type="ARBA" id="ARBA00022630"/>
    </source>
</evidence>
<dbReference type="SUPFAM" id="SSF51905">
    <property type="entry name" value="FAD/NAD(P)-binding domain"/>
    <property type="match status" value="1"/>
</dbReference>
<keyword evidence="4" id="KW-0560">Oxidoreductase</keyword>
<evidence type="ECO:0000313" key="5">
    <source>
        <dbReference type="EMBL" id="SMQ46596.1"/>
    </source>
</evidence>
<keyword evidence="6" id="KW-1185">Reference proteome</keyword>
<reference evidence="5 6" key="1">
    <citation type="submission" date="2016-06" db="EMBL/GenBank/DDBJ databases">
        <authorList>
            <person name="Kjaerup R.B."/>
            <person name="Dalgaard T.S."/>
            <person name="Juul-Madsen H.R."/>
        </authorList>
    </citation>
    <scope>NUCLEOTIDE SEQUENCE [LARGE SCALE GENOMIC DNA]</scope>
</reference>
<dbReference type="InterPro" id="IPR020946">
    <property type="entry name" value="Flavin_mOase-like"/>
</dbReference>
<dbReference type="PANTHER" id="PTHR43098">
    <property type="entry name" value="L-ORNITHINE N(5)-MONOOXYGENASE-RELATED"/>
    <property type="match status" value="1"/>
</dbReference>
<dbReference type="EMBL" id="LT853692">
    <property type="protein sequence ID" value="SMQ46596.1"/>
    <property type="molecule type" value="Genomic_DNA"/>
</dbReference>
<dbReference type="PANTHER" id="PTHR43098:SF5">
    <property type="entry name" value="DUAL-FUNCTIONAL MONOOXYGENASE_METHYLTRANSFERASE PSOF"/>
    <property type="match status" value="1"/>
</dbReference>
<evidence type="ECO:0000256" key="2">
    <source>
        <dbReference type="ARBA" id="ARBA00022827"/>
    </source>
</evidence>
<name>A0A1X7RGP1_ZYMT9</name>
<dbReference type="GO" id="GO:0050660">
    <property type="term" value="F:flavin adenine dinucleotide binding"/>
    <property type="evidence" value="ECO:0007669"/>
    <property type="project" value="InterPro"/>
</dbReference>
<keyword evidence="1" id="KW-0285">Flavoprotein</keyword>
<sequence>MGSTEQALDYDVLIIGAGLSGIFSLYRMRGLGFKARVLEAGSAEGGTWYWNCYPGCRFDSESYTYHFTFSQEVLDEWNWTEHFAPQAETLKYAQFLTDKFDLRRDMQFETTVKSAHWQDRSRLWLLTDAAGKQYTSRFLITAVGILSEPTLPNIPGVRDFKGEAFHTSRWPSEWSVDGKRVGIIGTGATAIQIIPELVKLPLQNLTVFQRTANWSAPLRNEKISPEEMAELRKQYPEIHQKCNESGAGFQYSLDRRKTFDVPEEERLAFWESLYAQRGFAKWLGSFADHLTDPAANKAFSEFHANKIRQRVKDPVVAEKLIPKTHGFGTRRVPLETHYLEAYNYSNVRLVDSTVDSPIERITNKGVLLANGEEIELDILIYATGFDAITGSLTRGINIRGINGVSLNEKWEDDVETFLGLMVKDFPNMAMIMGPHQVAGNIPRSIEFAVDSVTNLLGHCKDKEITFFEAKDDGVKTWMEHVHEVTKGLLTMQVDSWATGVNSNVKGRQRRRVIRYFGPGPKYRKIVNEVAERQWADLELIK</sequence>